<dbReference type="EMBL" id="AEHJ01000007">
    <property type="protein sequence ID" value="EFO78370.1"/>
    <property type="molecule type" value="Genomic_DNA"/>
</dbReference>
<organism evidence="1 2">
    <name type="scientific">Bifidobacterium dentium JCVIHMP022</name>
    <dbReference type="NCBI Taxonomy" id="553191"/>
    <lineage>
        <taxon>Bacteria</taxon>
        <taxon>Bacillati</taxon>
        <taxon>Actinomycetota</taxon>
        <taxon>Actinomycetes</taxon>
        <taxon>Bifidobacteriales</taxon>
        <taxon>Bifidobacteriaceae</taxon>
        <taxon>Bifidobacterium</taxon>
    </lineage>
</organism>
<accession>A0AB72Z5C1</accession>
<reference evidence="1 2" key="1">
    <citation type="submission" date="2010-10" db="EMBL/GenBank/DDBJ databases">
        <authorList>
            <person name="Durkin A.S."/>
            <person name="Madupu R."/>
            <person name="Torralba M."/>
            <person name="Gillis M."/>
            <person name="Methe B."/>
            <person name="Sutton G."/>
            <person name="Nelson K.E."/>
        </authorList>
    </citation>
    <scope>NUCLEOTIDE SEQUENCE [LARGE SCALE GENOMIC DNA]</scope>
    <source>
        <strain evidence="1 2">JCVIHMP022</strain>
    </source>
</reference>
<dbReference type="AlphaFoldDB" id="A0AB72Z5C1"/>
<evidence type="ECO:0000313" key="1">
    <source>
        <dbReference type="EMBL" id="EFO78370.1"/>
    </source>
</evidence>
<evidence type="ECO:0008006" key="3">
    <source>
        <dbReference type="Google" id="ProtNLM"/>
    </source>
</evidence>
<dbReference type="RefSeq" id="WP_003842006.1">
    <property type="nucleotide sequence ID" value="NZ_AEHJ01000007.1"/>
</dbReference>
<gene>
    <name evidence="1" type="ORF">HMPREF9003_0424</name>
</gene>
<proteinExistence type="predicted"/>
<dbReference type="Proteomes" id="UP000003457">
    <property type="component" value="Unassembled WGS sequence"/>
</dbReference>
<name>A0AB72Z5C1_9BIFI</name>
<sequence length="273" mass="30194">MQRSDESIKTYPLLQNPFDEVGTVRLKLSKTQETELLEALRQITALSRPVYQIAMREVSVNRRNCERSGNKATAPSPINEKAFELYDEAAALVLEAARLCNEGGFVQLGRVDGMTVDFAFARMIIMSNPAPVTSFCDEKHGDPFQRLTDFKRVANAMKTVCVAEPSRKVVGDCPLCGKAVWADEDDLVGHCVGCRNRIPTAVAASELLHRLSQADVWRSQSDTSRLLGVAGVNVSQSTIATWVRRGKLETDNKGRVCFREVLERFLANAGRGC</sequence>
<protein>
    <recommendedName>
        <fullName evidence="3">PhnA protein</fullName>
    </recommendedName>
</protein>
<evidence type="ECO:0000313" key="2">
    <source>
        <dbReference type="Proteomes" id="UP000003457"/>
    </source>
</evidence>
<comment type="caution">
    <text evidence="1">The sequence shown here is derived from an EMBL/GenBank/DDBJ whole genome shotgun (WGS) entry which is preliminary data.</text>
</comment>